<dbReference type="PANTHER" id="PTHR47514:SF1">
    <property type="entry name" value="TRANSKETOLASE N-TERMINAL SECTION-RELATED"/>
    <property type="match status" value="1"/>
</dbReference>
<evidence type="ECO:0000313" key="5">
    <source>
        <dbReference type="EMBL" id="MVQ29805.1"/>
    </source>
</evidence>
<name>A0A6N8IT88_9BURK</name>
<reference evidence="5 6" key="1">
    <citation type="submission" date="2019-12" db="EMBL/GenBank/DDBJ databases">
        <authorList>
            <person name="Huq M.A."/>
        </authorList>
    </citation>
    <scope>NUCLEOTIDE SEQUENCE [LARGE SCALE GENOMIC DNA]</scope>
    <source>
        <strain evidence="5 6">MAH-25</strain>
    </source>
</reference>
<evidence type="ECO:0000313" key="6">
    <source>
        <dbReference type="Proteomes" id="UP000469385"/>
    </source>
</evidence>
<dbReference type="EMBL" id="WSEL01000003">
    <property type="protein sequence ID" value="MVQ29805.1"/>
    <property type="molecule type" value="Genomic_DNA"/>
</dbReference>
<dbReference type="RefSeq" id="WP_157397773.1">
    <property type="nucleotide sequence ID" value="NZ_WSEL01000003.1"/>
</dbReference>
<accession>A0A6N8IT88</accession>
<dbReference type="AlphaFoldDB" id="A0A6N8IT88"/>
<evidence type="ECO:0000256" key="3">
    <source>
        <dbReference type="ARBA" id="ARBA00023052"/>
    </source>
</evidence>
<comment type="caution">
    <text evidence="5">The sequence shown here is derived from an EMBL/GenBank/DDBJ whole genome shotgun (WGS) entry which is preliminary data.</text>
</comment>
<dbReference type="InterPro" id="IPR005474">
    <property type="entry name" value="Transketolase_N"/>
</dbReference>
<comment type="similarity">
    <text evidence="2">Belongs to the transketolase family.</text>
</comment>
<dbReference type="InterPro" id="IPR029061">
    <property type="entry name" value="THDP-binding"/>
</dbReference>
<evidence type="ECO:0000256" key="2">
    <source>
        <dbReference type="ARBA" id="ARBA00007131"/>
    </source>
</evidence>
<gene>
    <name evidence="5" type="ORF">GON04_10120</name>
</gene>
<protein>
    <submittedName>
        <fullName evidence="5">Transketolase</fullName>
    </submittedName>
</protein>
<feature type="domain" description="Transketolase N-terminal" evidence="4">
    <location>
        <begin position="52"/>
        <end position="252"/>
    </location>
</feature>
<keyword evidence="3" id="KW-0786">Thiamine pyrophosphate</keyword>
<dbReference type="Proteomes" id="UP000469385">
    <property type="component" value="Unassembled WGS sequence"/>
</dbReference>
<dbReference type="PANTHER" id="PTHR47514">
    <property type="entry name" value="TRANSKETOLASE N-TERMINAL SECTION-RELATED"/>
    <property type="match status" value="1"/>
</dbReference>
<evidence type="ECO:0000259" key="4">
    <source>
        <dbReference type="Pfam" id="PF00456"/>
    </source>
</evidence>
<dbReference type="Gene3D" id="3.40.50.970">
    <property type="match status" value="1"/>
</dbReference>
<proteinExistence type="inferred from homology"/>
<dbReference type="Pfam" id="PF00456">
    <property type="entry name" value="Transketolase_N"/>
    <property type="match status" value="1"/>
</dbReference>
<keyword evidence="6" id="KW-1185">Reference proteome</keyword>
<dbReference type="SUPFAM" id="SSF52518">
    <property type="entry name" value="Thiamin diphosphate-binding fold (THDP-binding)"/>
    <property type="match status" value="1"/>
</dbReference>
<organism evidence="5 6">
    <name type="scientific">Ramlibacter pinisoli</name>
    <dbReference type="NCBI Taxonomy" id="2682844"/>
    <lineage>
        <taxon>Bacteria</taxon>
        <taxon>Pseudomonadati</taxon>
        <taxon>Pseudomonadota</taxon>
        <taxon>Betaproteobacteria</taxon>
        <taxon>Burkholderiales</taxon>
        <taxon>Comamonadaceae</taxon>
        <taxon>Ramlibacter</taxon>
    </lineage>
</organism>
<sequence length="260" mass="27734">MKSGANVSAQTVLEARRRLLRMHHEAGVGHIGGNLSSLDALLVAFHEALGPADRFVLSKGHSAGALYTALWSAGRLSDDDLRTFHQDATLLAGHPPARGIADILFATGSLGHGLSLAAGTALGLRARQSPGRVLCLTSDGEWQEGSTWEAFIFACHQRLDNLTILVDHNGLQGFGSTAEVASMAPLWDKLRGFDAEVSVIDGHDLDAIRAALAPSGRLRVVAMQTVKGKGVSFLEGRMDSHYLPLSAPQYERALQELSAR</sequence>
<evidence type="ECO:0000256" key="1">
    <source>
        <dbReference type="ARBA" id="ARBA00001964"/>
    </source>
</evidence>
<comment type="cofactor">
    <cofactor evidence="1">
        <name>thiamine diphosphate</name>
        <dbReference type="ChEBI" id="CHEBI:58937"/>
    </cofactor>
</comment>
<dbReference type="CDD" id="cd02012">
    <property type="entry name" value="TPP_TK"/>
    <property type="match status" value="1"/>
</dbReference>